<name>A0A430UNI5_THESC</name>
<dbReference type="GO" id="GO:0005524">
    <property type="term" value="F:ATP binding"/>
    <property type="evidence" value="ECO:0007669"/>
    <property type="project" value="InterPro"/>
</dbReference>
<feature type="non-terminal residue" evidence="3">
    <location>
        <position position="1"/>
    </location>
</feature>
<dbReference type="Proteomes" id="UP000287173">
    <property type="component" value="Unassembled WGS sequence"/>
</dbReference>
<dbReference type="AlphaFoldDB" id="A0A430UNI5"/>
<dbReference type="Gene3D" id="3.30.70.1620">
    <property type="match status" value="1"/>
</dbReference>
<dbReference type="PANTHER" id="PTHR18937">
    <property type="entry name" value="STRUCTURAL MAINTENANCE OF CHROMOSOMES SMC FAMILY MEMBER"/>
    <property type="match status" value="1"/>
</dbReference>
<comment type="caution">
    <text evidence="3">The sequence shown here is derived from an EMBL/GenBank/DDBJ whole genome shotgun (WGS) entry which is preliminary data.</text>
</comment>
<evidence type="ECO:0000313" key="3">
    <source>
        <dbReference type="EMBL" id="RTI07582.1"/>
    </source>
</evidence>
<evidence type="ECO:0000259" key="2">
    <source>
        <dbReference type="SMART" id="SM00968"/>
    </source>
</evidence>
<dbReference type="SUPFAM" id="SSF75553">
    <property type="entry name" value="Smc hinge domain"/>
    <property type="match status" value="1"/>
</dbReference>
<dbReference type="GO" id="GO:0051276">
    <property type="term" value="P:chromosome organization"/>
    <property type="evidence" value="ECO:0007669"/>
    <property type="project" value="InterPro"/>
</dbReference>
<proteinExistence type="predicted"/>
<dbReference type="Pfam" id="PF06470">
    <property type="entry name" value="SMC_hinge"/>
    <property type="match status" value="1"/>
</dbReference>
<reference evidence="3 4" key="1">
    <citation type="journal article" date="2019" name="Extremophiles">
        <title>Biogeography of thermophiles and predominance of Thermus scotoductus in domestic water heaters.</title>
        <authorList>
            <person name="Wilpiszeski R.L."/>
            <person name="Zhang Z."/>
            <person name="House C.H."/>
        </authorList>
    </citation>
    <scope>NUCLEOTIDE SEQUENCE [LARGE SCALE GENOMIC DNA]</scope>
    <source>
        <strain evidence="3 4">17_S17</strain>
    </source>
</reference>
<feature type="coiled-coil region" evidence="1">
    <location>
        <begin position="4"/>
        <end position="107"/>
    </location>
</feature>
<dbReference type="InterPro" id="IPR010935">
    <property type="entry name" value="SMC_hinge"/>
</dbReference>
<accession>A0A430UNI5</accession>
<keyword evidence="1" id="KW-0175">Coiled coil</keyword>
<dbReference type="InterPro" id="IPR036277">
    <property type="entry name" value="SMC_hinge_sf"/>
</dbReference>
<organism evidence="3 4">
    <name type="scientific">Thermus scotoductus</name>
    <dbReference type="NCBI Taxonomy" id="37636"/>
    <lineage>
        <taxon>Bacteria</taxon>
        <taxon>Thermotogati</taxon>
        <taxon>Deinococcota</taxon>
        <taxon>Deinococci</taxon>
        <taxon>Thermales</taxon>
        <taxon>Thermaceae</taxon>
        <taxon>Thermus</taxon>
    </lineage>
</organism>
<sequence length="334" mass="37240">PRPLEDLRTQLRHLKAEEARLLAAKKRHEEAFRRYLTETARYEERLKAYQEALAERTRLEEELAQRLEELRDLEGKMAERKRLETRLAELRAQAQGALREAERLRRLLEAGSDLHEGPLKVRKLPGVLGVVADLVQPEAGLELALEVALGPRLQWVLTQDEEAAKAAIALLKREGGRATFLPLTLLSPPPPPSPPPVPGLLGPAFRLARLRQSGLPEEKILLALLGDTLIFADLDAALAYRRASGRERVVTLEGEVLERLGALSGGRLKGGGETLLLRRRLGDLETEQEQLAREIKALEEALASFLPHRRLEEARAQVGALQARLRSPLPPPPQ</sequence>
<feature type="domain" description="SMC hinge" evidence="2">
    <location>
        <begin position="125"/>
        <end position="241"/>
    </location>
</feature>
<gene>
    <name evidence="3" type="ORF">CSW30_08500</name>
</gene>
<dbReference type="GO" id="GO:0005694">
    <property type="term" value="C:chromosome"/>
    <property type="evidence" value="ECO:0007669"/>
    <property type="project" value="InterPro"/>
</dbReference>
<dbReference type="EMBL" id="PEMG01000261">
    <property type="protein sequence ID" value="RTI07582.1"/>
    <property type="molecule type" value="Genomic_DNA"/>
</dbReference>
<dbReference type="Gene3D" id="1.20.1060.20">
    <property type="match status" value="1"/>
</dbReference>
<dbReference type="SMART" id="SM00968">
    <property type="entry name" value="SMC_hinge"/>
    <property type="match status" value="1"/>
</dbReference>
<evidence type="ECO:0000313" key="4">
    <source>
        <dbReference type="Proteomes" id="UP000287173"/>
    </source>
</evidence>
<feature type="non-terminal residue" evidence="3">
    <location>
        <position position="334"/>
    </location>
</feature>
<evidence type="ECO:0000256" key="1">
    <source>
        <dbReference type="SAM" id="Coils"/>
    </source>
</evidence>
<protein>
    <submittedName>
        <fullName evidence="3">Chromosome segregation protein SMC</fullName>
    </submittedName>
</protein>